<evidence type="ECO:0000256" key="1">
    <source>
        <dbReference type="SAM" id="Phobius"/>
    </source>
</evidence>
<evidence type="ECO:0000313" key="2">
    <source>
        <dbReference type="EMBL" id="PNQ72173.1"/>
    </source>
</evidence>
<name>A0A2K1DVY4_9FLAO</name>
<organism evidence="2 3">
    <name type="scientific">Hanstruepera neustonica</name>
    <dbReference type="NCBI Taxonomy" id="1445657"/>
    <lineage>
        <taxon>Bacteria</taxon>
        <taxon>Pseudomonadati</taxon>
        <taxon>Bacteroidota</taxon>
        <taxon>Flavobacteriia</taxon>
        <taxon>Flavobacteriales</taxon>
        <taxon>Flavobacteriaceae</taxon>
        <taxon>Hanstruepera</taxon>
    </lineage>
</organism>
<protein>
    <submittedName>
        <fullName evidence="2">Uncharacterized protein</fullName>
    </submittedName>
</protein>
<gene>
    <name evidence="2" type="ORF">C1T31_12665</name>
</gene>
<reference evidence="2 3" key="1">
    <citation type="submission" date="2018-01" db="EMBL/GenBank/DDBJ databases">
        <title>The draft genome of Hanstruepera neustonica JCM19743.</title>
        <authorList>
            <person name="He R.-H."/>
            <person name="Du Z.-J."/>
        </authorList>
    </citation>
    <scope>NUCLEOTIDE SEQUENCE [LARGE SCALE GENOMIC DNA]</scope>
    <source>
        <strain evidence="2 3">JCM19743</strain>
    </source>
</reference>
<evidence type="ECO:0000313" key="3">
    <source>
        <dbReference type="Proteomes" id="UP000236641"/>
    </source>
</evidence>
<dbReference type="Proteomes" id="UP000236641">
    <property type="component" value="Unassembled WGS sequence"/>
</dbReference>
<keyword evidence="1" id="KW-1133">Transmembrane helix</keyword>
<feature type="transmembrane region" description="Helical" evidence="1">
    <location>
        <begin position="21"/>
        <end position="42"/>
    </location>
</feature>
<accession>A0A2K1DVY4</accession>
<dbReference type="AlphaFoldDB" id="A0A2K1DVY4"/>
<keyword evidence="1" id="KW-0812">Transmembrane</keyword>
<dbReference type="OrthoDB" id="821805at2"/>
<proteinExistence type="predicted"/>
<sequence>MIKFFRKIRQNLISGGKTGKYLKYAVGEIILVVIGILIALQLNNVNENRKTMAQAKIWRADIIEDLRSTQRSLEWRIDYYKQALVFAETTLPALMTQEPLTADQGWHIVLGAFQAGQIMPFRVSGPTYREVQAAGALYSIGSQDAMTGLANYYEVTANDVEVISGGSPPYRDMIREKMPWALQHYIWSSDCQRQMYNDGDGGFVFTLEYCEKPDLDEEIENAVIRFRSDIDLQDKLRGRMSQLTIVIASFQRNVESIENIITNLNKSQTTNQ</sequence>
<dbReference type="EMBL" id="POWF01000010">
    <property type="protein sequence ID" value="PNQ72173.1"/>
    <property type="molecule type" value="Genomic_DNA"/>
</dbReference>
<comment type="caution">
    <text evidence="2">The sequence shown here is derived from an EMBL/GenBank/DDBJ whole genome shotgun (WGS) entry which is preliminary data.</text>
</comment>
<keyword evidence="1" id="KW-0472">Membrane</keyword>
<keyword evidence="3" id="KW-1185">Reference proteome</keyword>
<dbReference type="RefSeq" id="WP_103052884.1">
    <property type="nucleotide sequence ID" value="NZ_POWF01000010.1"/>
</dbReference>